<evidence type="ECO:0000256" key="2">
    <source>
        <dbReference type="ARBA" id="ARBA00023136"/>
    </source>
</evidence>
<evidence type="ECO:0000256" key="6">
    <source>
        <dbReference type="SAM" id="SignalP"/>
    </source>
</evidence>
<evidence type="ECO:0000256" key="3">
    <source>
        <dbReference type="ARBA" id="ARBA00023237"/>
    </source>
</evidence>
<dbReference type="Pfam" id="PF07715">
    <property type="entry name" value="Plug"/>
    <property type="match status" value="1"/>
</dbReference>
<sequence>MSHSVVAGSARLALRLGSAVSAIALAVGASAAFAQVTDRPGTQEIDPAQPQQGGDQSAAGSGLKKPLSGSTSIEAQAQTDQSPVTAEDIATPAAEAGGDIVVTGIRQSLASAQALKRNADTVVDAITAEDIGALPDRSINEALQRVPGVAITRFASAADAQHFSVEGSGVQIRGLTYSRGEFNGRDAFSVAGGREIGYNDVPAELAGSIEVFKNLTADLIEGGIAGTVSINTRKPFDSKDTIVYASGGISYGDLAERSAPSFVGLFSKQWDTEHGRFGLLVGGSYFEQNSRADSVFTSGFLPRFNAPDDGVDGYAVNGNFQGSQFDGGTCDGNNPNEGRIINAGQPYAIRVCDSFVTPNGFNTVYAPSGAGVRQQSFNTQRNSITASAQYESPDRRLLVTGQFLRAENKIGWTDRSMETSVYYNDIGQTFPLGSLTGVGGSAYTFNDDGVFTSGTIGRRNNRQAHNVTTPCIIPNGGFPYESTYCDYPQFVNPNGLNTFLTNRYNYTKTRTTDAALNLKFSPTDRLHINLDGQYTTASSRSIDDIVDAYSFANVAIDLTGKRPKVEFLTPGFDRATYFTQSNNVFYNDAYNNRAINDGDEFAFRGDVQYDFADDSFLKSVKVGGRWAKRDQTVRTNDYNNWGSLSATWTDEGPSFLGSTPDAAKTYNYVDFFRGQNPAPTALYLTDAVLKDHGALMDLLRSVRDPQNGFSYTPIEDRGGAVVNGRTTVNPDLLNGYFFDNEIYDNSEETIAGYARADFGTDFANGMRVTGNLGVRYVHTTDISSGAINFPGAQQVIGGFSNFAAYCAQQTQVQPDGSTPNPSNVAALCRPGVTDAQRATALAFANGASVPQDAVNKFGNWLPSVNLRLDLSPKFLMRFAASKAISRPSFSNLRNFVSLTFNGANGVFEARSENPFLRPIKADQLDLTAEWYFAKVGQLTGTLFYKRLSDVIVNNSGFVRDFSNNGSNYSLALTGPTNAEGKSDIKGAEVSYQQTFDFLPGALSGFGLQATYTYIDAGRIQTTPPRFAASTDPTPNEGDGNQPPIDITGLYTNLPLPLLSKHNFNVAGFYDKYGIYARLAYSWRSSYLLNNRDELFPFLPVYSDATGQADASLFYTLNRNFKIGVQVNNLLDTTTQTRFLLNQDGLTAPRTFFKSDRQYQLSVRLTY</sequence>
<organism evidence="9 10">
    <name type="scientific">Sphingomonas molluscorum</name>
    <dbReference type="NCBI Taxonomy" id="418184"/>
    <lineage>
        <taxon>Bacteria</taxon>
        <taxon>Pseudomonadati</taxon>
        <taxon>Pseudomonadota</taxon>
        <taxon>Alphaproteobacteria</taxon>
        <taxon>Sphingomonadales</taxon>
        <taxon>Sphingomonadaceae</taxon>
        <taxon>Sphingomonas</taxon>
    </lineage>
</organism>
<evidence type="ECO:0000313" key="9">
    <source>
        <dbReference type="EMBL" id="MEJ5095833.1"/>
    </source>
</evidence>
<keyword evidence="6" id="KW-0732">Signal</keyword>
<dbReference type="Pfam" id="PF00593">
    <property type="entry name" value="TonB_dep_Rec_b-barrel"/>
    <property type="match status" value="1"/>
</dbReference>
<name>A0ABU8Q8M7_9SPHN</name>
<dbReference type="InterPro" id="IPR037066">
    <property type="entry name" value="Plug_dom_sf"/>
</dbReference>
<keyword evidence="9" id="KW-0675">Receptor</keyword>
<dbReference type="PANTHER" id="PTHR40980:SF3">
    <property type="entry name" value="TONB-DEPENDENT RECEPTOR-LIKE BETA-BARREL DOMAIN-CONTAINING PROTEIN"/>
    <property type="match status" value="1"/>
</dbReference>
<keyword evidence="2 4" id="KW-0472">Membrane</keyword>
<feature type="region of interest" description="Disordered" evidence="5">
    <location>
        <begin position="41"/>
        <end position="85"/>
    </location>
</feature>
<evidence type="ECO:0000256" key="5">
    <source>
        <dbReference type="SAM" id="MobiDB-lite"/>
    </source>
</evidence>
<evidence type="ECO:0000313" key="10">
    <source>
        <dbReference type="Proteomes" id="UP001380365"/>
    </source>
</evidence>
<protein>
    <submittedName>
        <fullName evidence="9">TonB-dependent receptor</fullName>
    </submittedName>
</protein>
<proteinExistence type="inferred from homology"/>
<comment type="caution">
    <text evidence="9">The sequence shown here is derived from an EMBL/GenBank/DDBJ whole genome shotgun (WGS) entry which is preliminary data.</text>
</comment>
<dbReference type="Gene3D" id="2.170.130.10">
    <property type="entry name" value="TonB-dependent receptor, plug domain"/>
    <property type="match status" value="1"/>
</dbReference>
<gene>
    <name evidence="9" type="ORF">WH159_14980</name>
</gene>
<evidence type="ECO:0000256" key="4">
    <source>
        <dbReference type="RuleBase" id="RU003357"/>
    </source>
</evidence>
<dbReference type="InterPro" id="IPR010104">
    <property type="entry name" value="TonB_rcpt_bac"/>
</dbReference>
<feature type="domain" description="TonB-dependent receptor-like beta-barrel" evidence="7">
    <location>
        <begin position="573"/>
        <end position="1129"/>
    </location>
</feature>
<evidence type="ECO:0000259" key="8">
    <source>
        <dbReference type="Pfam" id="PF07715"/>
    </source>
</evidence>
<keyword evidence="10" id="KW-1185">Reference proteome</keyword>
<evidence type="ECO:0000259" key="7">
    <source>
        <dbReference type="Pfam" id="PF00593"/>
    </source>
</evidence>
<feature type="compositionally biased region" description="Polar residues" evidence="5">
    <location>
        <begin position="68"/>
        <end position="84"/>
    </location>
</feature>
<dbReference type="EMBL" id="JBBGZA010000001">
    <property type="protein sequence ID" value="MEJ5095833.1"/>
    <property type="molecule type" value="Genomic_DNA"/>
</dbReference>
<feature type="compositionally biased region" description="Low complexity" evidence="5">
    <location>
        <begin position="46"/>
        <end position="62"/>
    </location>
</feature>
<keyword evidence="3" id="KW-0998">Cell outer membrane</keyword>
<dbReference type="PANTHER" id="PTHR40980">
    <property type="entry name" value="PLUG DOMAIN-CONTAINING PROTEIN"/>
    <property type="match status" value="1"/>
</dbReference>
<accession>A0ABU8Q8M7</accession>
<feature type="signal peptide" evidence="6">
    <location>
        <begin position="1"/>
        <end position="34"/>
    </location>
</feature>
<comment type="subcellular location">
    <subcellularLocation>
        <location evidence="1 4">Cell outer membrane</location>
    </subcellularLocation>
</comment>
<keyword evidence="4" id="KW-0798">TonB box</keyword>
<dbReference type="RefSeq" id="WP_132884476.1">
    <property type="nucleotide sequence ID" value="NZ_JBBGZA010000001.1"/>
</dbReference>
<dbReference type="Gene3D" id="2.40.170.20">
    <property type="entry name" value="TonB-dependent receptor, beta-barrel domain"/>
    <property type="match status" value="1"/>
</dbReference>
<dbReference type="NCBIfam" id="TIGR01782">
    <property type="entry name" value="TonB-Xanth-Caul"/>
    <property type="match status" value="1"/>
</dbReference>
<dbReference type="InterPro" id="IPR036942">
    <property type="entry name" value="Beta-barrel_TonB_sf"/>
</dbReference>
<comment type="similarity">
    <text evidence="4">Belongs to the TonB-dependent receptor family.</text>
</comment>
<feature type="domain" description="TonB-dependent receptor plug" evidence="8">
    <location>
        <begin position="117"/>
        <end position="226"/>
    </location>
</feature>
<dbReference type="Proteomes" id="UP001380365">
    <property type="component" value="Unassembled WGS sequence"/>
</dbReference>
<dbReference type="InterPro" id="IPR012910">
    <property type="entry name" value="Plug_dom"/>
</dbReference>
<reference evidence="9 10" key="1">
    <citation type="submission" date="2023-12" db="EMBL/GenBank/DDBJ databases">
        <title>Gut-associated functions are favored during microbiome assembly across C. elegans life.</title>
        <authorList>
            <person name="Zimmermann J."/>
        </authorList>
    </citation>
    <scope>NUCLEOTIDE SEQUENCE [LARGE SCALE GENOMIC DNA]</scope>
    <source>
        <strain evidence="9 10">JUb134</strain>
    </source>
</reference>
<dbReference type="InterPro" id="IPR000531">
    <property type="entry name" value="Beta-barrel_TonB"/>
</dbReference>
<dbReference type="SUPFAM" id="SSF56935">
    <property type="entry name" value="Porins"/>
    <property type="match status" value="1"/>
</dbReference>
<evidence type="ECO:0000256" key="1">
    <source>
        <dbReference type="ARBA" id="ARBA00004442"/>
    </source>
</evidence>
<feature type="chain" id="PRO_5046748639" evidence="6">
    <location>
        <begin position="35"/>
        <end position="1166"/>
    </location>
</feature>